<organism evidence="2 3">
    <name type="scientific">Smittium culicis</name>
    <dbReference type="NCBI Taxonomy" id="133412"/>
    <lineage>
        <taxon>Eukaryota</taxon>
        <taxon>Fungi</taxon>
        <taxon>Fungi incertae sedis</taxon>
        <taxon>Zoopagomycota</taxon>
        <taxon>Kickxellomycotina</taxon>
        <taxon>Harpellomycetes</taxon>
        <taxon>Harpellales</taxon>
        <taxon>Legeriomycetaceae</taxon>
        <taxon>Smittium</taxon>
    </lineage>
</organism>
<dbReference type="OrthoDB" id="512915at2759"/>
<dbReference type="Proteomes" id="UP000187429">
    <property type="component" value="Unassembled WGS sequence"/>
</dbReference>
<dbReference type="GO" id="GO:0005737">
    <property type="term" value="C:cytoplasm"/>
    <property type="evidence" value="ECO:0007669"/>
    <property type="project" value="TreeGrafter"/>
</dbReference>
<dbReference type="PANTHER" id="PTHR31010">
    <property type="entry name" value="RAN-SPECIFIC GTPASE-ACTIVATING PROTEIN 30-RELATED"/>
    <property type="match status" value="1"/>
</dbReference>
<feature type="compositionally biased region" description="Polar residues" evidence="1">
    <location>
        <begin position="561"/>
        <end position="597"/>
    </location>
</feature>
<dbReference type="PANTHER" id="PTHR31010:SF2">
    <property type="entry name" value="RAN-SPECIFIC GTPASE-ACTIVATING PROTEIN 30"/>
    <property type="match status" value="1"/>
</dbReference>
<evidence type="ECO:0000313" key="2">
    <source>
        <dbReference type="EMBL" id="OMJ23528.1"/>
    </source>
</evidence>
<dbReference type="GO" id="GO:0030695">
    <property type="term" value="F:GTPase regulator activity"/>
    <property type="evidence" value="ECO:0007669"/>
    <property type="project" value="TreeGrafter"/>
</dbReference>
<comment type="caution">
    <text evidence="2">The sequence shown here is derived from an EMBL/GenBank/DDBJ whole genome shotgun (WGS) entry which is preliminary data.</text>
</comment>
<feature type="region of interest" description="Disordered" evidence="1">
    <location>
        <begin position="524"/>
        <end position="605"/>
    </location>
</feature>
<dbReference type="InterPro" id="IPR008812">
    <property type="entry name" value="Ran_GTP-bd-rel"/>
</dbReference>
<dbReference type="AlphaFoldDB" id="A0A1R1Y9J3"/>
<protein>
    <submittedName>
        <fullName evidence="2">Ran-specific GTPase-activating protein 30</fullName>
    </submittedName>
</protein>
<evidence type="ECO:0000256" key="1">
    <source>
        <dbReference type="SAM" id="MobiDB-lite"/>
    </source>
</evidence>
<feature type="compositionally biased region" description="Low complexity" evidence="1">
    <location>
        <begin position="482"/>
        <end position="495"/>
    </location>
</feature>
<name>A0A1R1Y9J3_9FUNG</name>
<feature type="compositionally biased region" description="Acidic residues" evidence="1">
    <location>
        <begin position="527"/>
        <end position="541"/>
    </location>
</feature>
<sequence>MDGFFSNIAVQTAALVGKAAFGAAGTLAMKHVSEYIKNVPKSDSKKRSDLKYLRDLFETKLKAIMPAIDLIGIMTARGNSVMKTILPLTNSLKKDIDAFVYSLEKIELDEKTGNDTNHSRKTRKVTSNSTIKVDDSEHKFPLPLSLPKIYHKNYSKIDVQDSTNSQNENSDYIDKISSELKQLLSKIDQAVPLLNLALSTSGINLSGSLPTGISTSRLLQASSFIASSSSDYNYFLESLSRYSQAKNIPTINKPTKKGKKVFTLNPVPSQTIFAYKKNNPAKFSIPKNKKFSVSKPFDLKLYTLFSGSARSKSLSDFTWKEHFPRCQIQLFRNFKSSYHNTNKSSSSSMPSSQKNEIESSFDFNKTNYSYSLTCTQNLNDGRYHDEIDYDSNQSKSDFIPGKSVVLDIANISKLYFSSSGTLLNIEGSNSPVLVLQIKDTAFNSKKSSLKIPKLKKKLSNLKIGNNRQHINNYESQGDENLSDGSISNCSTSSDSDSSDEYLENEKSNRYDGYIWLALQVENYTPDSDSDSDSNSDYDFDSDFISTDSDSQYDSDESSQTNSYTSGKSANSKQASYNSESQNSSDNNPIKLQKSTNKSSHENHNIEKVTTNSYEKEIHTQHSEPPNHMSFSIDEWSLCSLSLLECLLRLCISEVCLQKPHLEIPDEQLMLFLSGTQQSLDAHSLTRDSTDMYRNLSANNEMSWSNNKVRNQTPISNLKKHSKLNDDVMSTPIKNYTPLRKLSDLGKSSVSISAPSQLNLASHKKNRKK</sequence>
<feature type="region of interest" description="Disordered" evidence="1">
    <location>
        <begin position="471"/>
        <end position="503"/>
    </location>
</feature>
<evidence type="ECO:0000313" key="3">
    <source>
        <dbReference type="Proteomes" id="UP000187429"/>
    </source>
</evidence>
<dbReference type="EMBL" id="LSSM01002009">
    <property type="protein sequence ID" value="OMJ23528.1"/>
    <property type="molecule type" value="Genomic_DNA"/>
</dbReference>
<reference evidence="3" key="1">
    <citation type="submission" date="2017-01" db="EMBL/GenBank/DDBJ databases">
        <authorList>
            <person name="Wang Y."/>
            <person name="White M."/>
            <person name="Kvist S."/>
            <person name="Moncalvo J.-M."/>
        </authorList>
    </citation>
    <scope>NUCLEOTIDE SEQUENCE [LARGE SCALE GENOMIC DNA]</scope>
    <source>
        <strain evidence="3">ID-206-W2</strain>
    </source>
</reference>
<dbReference type="Pfam" id="PF05508">
    <property type="entry name" value="Ran-binding"/>
    <property type="match status" value="2"/>
</dbReference>
<keyword evidence="3" id="KW-1185">Reference proteome</keyword>
<dbReference type="GO" id="GO:0005634">
    <property type="term" value="C:nucleus"/>
    <property type="evidence" value="ECO:0007669"/>
    <property type="project" value="TreeGrafter"/>
</dbReference>
<gene>
    <name evidence="2" type="ORF">AYI69_g4933</name>
</gene>
<accession>A0A1R1Y9J3</accession>
<proteinExistence type="predicted"/>